<evidence type="ECO:0000313" key="2">
    <source>
        <dbReference type="EMBL" id="KAL3422555.1"/>
    </source>
</evidence>
<dbReference type="Proteomes" id="UP001629113">
    <property type="component" value="Unassembled WGS sequence"/>
</dbReference>
<name>A0ABR4PGZ4_9HELO</name>
<organism evidence="2 3">
    <name type="scientific">Phlyctema vagabunda</name>
    <dbReference type="NCBI Taxonomy" id="108571"/>
    <lineage>
        <taxon>Eukaryota</taxon>
        <taxon>Fungi</taxon>
        <taxon>Dikarya</taxon>
        <taxon>Ascomycota</taxon>
        <taxon>Pezizomycotina</taxon>
        <taxon>Leotiomycetes</taxon>
        <taxon>Helotiales</taxon>
        <taxon>Dermateaceae</taxon>
        <taxon>Phlyctema</taxon>
    </lineage>
</organism>
<gene>
    <name evidence="2" type="ORF">PVAG01_06711</name>
</gene>
<sequence length="137" mass="14215">MASTNPTGAASISTSQLIRNAIASISSASAADQSRNPNVVVLVSALHQLLYSEACDEENPLDGETQQAVLAAVQLLFNQSTALDVDQMVRFLGAVYVLAVVCVNGLCVAEEGDESGSEAEEQDEGGGEVASEDDIKL</sequence>
<evidence type="ECO:0000313" key="3">
    <source>
        <dbReference type="Proteomes" id="UP001629113"/>
    </source>
</evidence>
<feature type="region of interest" description="Disordered" evidence="1">
    <location>
        <begin position="112"/>
        <end position="137"/>
    </location>
</feature>
<keyword evidence="3" id="KW-1185">Reference proteome</keyword>
<comment type="caution">
    <text evidence="2">The sequence shown here is derived from an EMBL/GenBank/DDBJ whole genome shotgun (WGS) entry which is preliminary data.</text>
</comment>
<reference evidence="2 3" key="1">
    <citation type="submission" date="2024-06" db="EMBL/GenBank/DDBJ databases">
        <title>Complete genome of Phlyctema vagabunda strain 19-DSS-EL-015.</title>
        <authorList>
            <person name="Fiorenzani C."/>
        </authorList>
    </citation>
    <scope>NUCLEOTIDE SEQUENCE [LARGE SCALE GENOMIC DNA]</scope>
    <source>
        <strain evidence="2 3">19-DSS-EL-015</strain>
    </source>
</reference>
<accession>A0ABR4PGZ4</accession>
<protein>
    <submittedName>
        <fullName evidence="2">Uncharacterized protein</fullName>
    </submittedName>
</protein>
<evidence type="ECO:0000256" key="1">
    <source>
        <dbReference type="SAM" id="MobiDB-lite"/>
    </source>
</evidence>
<dbReference type="EMBL" id="JBFCZG010000005">
    <property type="protein sequence ID" value="KAL3422555.1"/>
    <property type="molecule type" value="Genomic_DNA"/>
</dbReference>
<proteinExistence type="predicted"/>